<reference evidence="13 14" key="1">
    <citation type="submission" date="2018-06" db="EMBL/GenBank/DDBJ databases">
        <title>Genomic Encyclopedia of Type Strains, Phase IV (KMG-IV): sequencing the most valuable type-strain genomes for metagenomic binning, comparative biology and taxonomic classification.</title>
        <authorList>
            <person name="Goeker M."/>
        </authorList>
    </citation>
    <scope>NUCLEOTIDE SEQUENCE [LARGE SCALE GENOMIC DNA]</scope>
    <source>
        <strain evidence="13 14">DSM 44599</strain>
    </source>
</reference>
<feature type="binding site" evidence="10">
    <location>
        <position position="260"/>
    </location>
    <ligand>
        <name>L-citrulline</name>
        <dbReference type="ChEBI" id="CHEBI:57743"/>
    </ligand>
</feature>
<dbReference type="HAMAP" id="MF_00005">
    <property type="entry name" value="Arg_succ_synth_type1"/>
    <property type="match status" value="1"/>
</dbReference>
<comment type="subunit">
    <text evidence="2 10">Homotetramer.</text>
</comment>
<dbReference type="SUPFAM" id="SSF69864">
    <property type="entry name" value="Argininosuccinate synthetase, C-terminal domain"/>
    <property type="match status" value="1"/>
</dbReference>
<comment type="caution">
    <text evidence="13">The sequence shown here is derived from an EMBL/GenBank/DDBJ whole genome shotgun (WGS) entry which is preliminary data.</text>
</comment>
<feature type="binding site" evidence="10">
    <location>
        <position position="175"/>
    </location>
    <ligand>
        <name>L-citrulline</name>
        <dbReference type="ChEBI" id="CHEBI:57743"/>
    </ligand>
</feature>
<dbReference type="InterPro" id="IPR023434">
    <property type="entry name" value="Arginosuc_synth_type_1_subfam"/>
</dbReference>
<dbReference type="Proteomes" id="UP000252586">
    <property type="component" value="Unassembled WGS sequence"/>
</dbReference>
<dbReference type="GO" id="GO:0000050">
    <property type="term" value="P:urea cycle"/>
    <property type="evidence" value="ECO:0007669"/>
    <property type="project" value="TreeGrafter"/>
</dbReference>
<feature type="binding site" evidence="10">
    <location>
        <position position="87"/>
    </location>
    <ligand>
        <name>L-citrulline</name>
        <dbReference type="ChEBI" id="CHEBI:57743"/>
    </ligand>
</feature>
<dbReference type="Gene3D" id="3.40.50.620">
    <property type="entry name" value="HUPs"/>
    <property type="match status" value="1"/>
</dbReference>
<evidence type="ECO:0000256" key="6">
    <source>
        <dbReference type="ARBA" id="ARBA00022598"/>
    </source>
</evidence>
<keyword evidence="4 10" id="KW-0963">Cytoplasm</keyword>
<keyword evidence="8 10" id="KW-0547">Nucleotide-binding</keyword>
<dbReference type="SUPFAM" id="SSF52402">
    <property type="entry name" value="Adenine nucleotide alpha hydrolases-like"/>
    <property type="match status" value="1"/>
</dbReference>
<dbReference type="FunFam" id="3.90.1260.10:FF:000007">
    <property type="entry name" value="Argininosuccinate synthase"/>
    <property type="match status" value="1"/>
</dbReference>
<feature type="binding site" evidence="10">
    <location>
        <position position="119"/>
    </location>
    <ligand>
        <name>L-aspartate</name>
        <dbReference type="ChEBI" id="CHEBI:29991"/>
    </ligand>
</feature>
<keyword evidence="5 10" id="KW-0055">Arginine biosynthesis</keyword>
<dbReference type="Gene3D" id="3.90.1260.10">
    <property type="entry name" value="Argininosuccinate synthetase, chain A, domain 2"/>
    <property type="match status" value="1"/>
</dbReference>
<dbReference type="InterPro" id="IPR048268">
    <property type="entry name" value="Arginosuc_syn_C"/>
</dbReference>
<dbReference type="Pfam" id="PF00764">
    <property type="entry name" value="Arginosuc_synth"/>
    <property type="match status" value="1"/>
</dbReference>
<keyword evidence="6 10" id="KW-0436">Ligase</keyword>
<dbReference type="AlphaFoldDB" id="A0A366DHQ4"/>
<comment type="catalytic activity">
    <reaction evidence="10">
        <text>L-citrulline + L-aspartate + ATP = 2-(N(omega)-L-arginino)succinate + AMP + diphosphate + H(+)</text>
        <dbReference type="Rhea" id="RHEA:10932"/>
        <dbReference type="ChEBI" id="CHEBI:15378"/>
        <dbReference type="ChEBI" id="CHEBI:29991"/>
        <dbReference type="ChEBI" id="CHEBI:30616"/>
        <dbReference type="ChEBI" id="CHEBI:33019"/>
        <dbReference type="ChEBI" id="CHEBI:57472"/>
        <dbReference type="ChEBI" id="CHEBI:57743"/>
        <dbReference type="ChEBI" id="CHEBI:456215"/>
        <dbReference type="EC" id="6.3.4.5"/>
    </reaction>
</comment>
<comment type="similarity">
    <text evidence="10">Belongs to the argininosuccinate synthase family. Type 1 subfamily.</text>
</comment>
<organism evidence="13 14">
    <name type="scientific">Nocardia puris</name>
    <dbReference type="NCBI Taxonomy" id="208602"/>
    <lineage>
        <taxon>Bacteria</taxon>
        <taxon>Bacillati</taxon>
        <taxon>Actinomycetota</taxon>
        <taxon>Actinomycetes</taxon>
        <taxon>Mycobacteriales</taxon>
        <taxon>Nocardiaceae</taxon>
        <taxon>Nocardia</taxon>
    </lineage>
</organism>
<comment type="pathway">
    <text evidence="1 10">Amino-acid biosynthesis; L-arginine biosynthesis; L-arginine from L-ornithine and carbamoyl phosphate: step 2/3.</text>
</comment>
<keyword evidence="9 10" id="KW-0067">ATP-binding</keyword>
<feature type="binding site" evidence="10">
    <location>
        <position position="117"/>
    </location>
    <ligand>
        <name>ATP</name>
        <dbReference type="ChEBI" id="CHEBI:30616"/>
    </ligand>
</feature>
<feature type="domain" description="Arginosuccinate synthase-like N-terminal" evidence="11">
    <location>
        <begin position="4"/>
        <end position="165"/>
    </location>
</feature>
<dbReference type="UniPathway" id="UPA00068">
    <property type="reaction ID" value="UER00113"/>
</dbReference>
<keyword evidence="14" id="KW-1185">Reference proteome</keyword>
<dbReference type="Gene3D" id="1.20.5.470">
    <property type="entry name" value="Single helix bin"/>
    <property type="match status" value="1"/>
</dbReference>
<gene>
    <name evidence="10" type="primary">argG</name>
    <name evidence="13" type="ORF">DFR74_107281</name>
</gene>
<comment type="caution">
    <text evidence="10">Lacks conserved residue(s) required for the propagation of feature annotation.</text>
</comment>
<dbReference type="InterPro" id="IPR024074">
    <property type="entry name" value="AS_cat/multimer_dom_body"/>
</dbReference>
<feature type="binding site" evidence="10">
    <location>
        <begin position="8"/>
        <end position="16"/>
    </location>
    <ligand>
        <name>ATP</name>
        <dbReference type="ChEBI" id="CHEBI:30616"/>
    </ligand>
</feature>
<feature type="binding site" evidence="10">
    <location>
        <position position="123"/>
    </location>
    <ligand>
        <name>L-citrulline</name>
        <dbReference type="ChEBI" id="CHEBI:57743"/>
    </ligand>
</feature>
<dbReference type="Pfam" id="PF20979">
    <property type="entry name" value="Arginosuc_syn_C"/>
    <property type="match status" value="1"/>
</dbReference>
<dbReference type="EMBL" id="QNRE01000007">
    <property type="protein sequence ID" value="RBO89603.1"/>
    <property type="molecule type" value="Genomic_DNA"/>
</dbReference>
<name>A0A366DHQ4_9NOCA</name>
<dbReference type="GO" id="GO:0005737">
    <property type="term" value="C:cytoplasm"/>
    <property type="evidence" value="ECO:0007669"/>
    <property type="project" value="UniProtKB-SubCell"/>
</dbReference>
<evidence type="ECO:0000313" key="13">
    <source>
        <dbReference type="EMBL" id="RBO89603.1"/>
    </source>
</evidence>
<dbReference type="NCBIfam" id="NF001770">
    <property type="entry name" value="PRK00509.1"/>
    <property type="match status" value="1"/>
</dbReference>
<dbReference type="EC" id="6.3.4.5" evidence="3 10"/>
<dbReference type="STRING" id="1210090.GCA_001613185_01875"/>
<evidence type="ECO:0000259" key="11">
    <source>
        <dbReference type="Pfam" id="PF00764"/>
    </source>
</evidence>
<dbReference type="PANTHER" id="PTHR11587:SF2">
    <property type="entry name" value="ARGININOSUCCINATE SYNTHASE"/>
    <property type="match status" value="1"/>
</dbReference>
<dbReference type="InterPro" id="IPR048267">
    <property type="entry name" value="Arginosuc_syn_N"/>
</dbReference>
<accession>A0A366DHQ4</accession>
<proteinExistence type="inferred from homology"/>
<dbReference type="OrthoDB" id="9801641at2"/>
<evidence type="ECO:0000256" key="1">
    <source>
        <dbReference type="ARBA" id="ARBA00004967"/>
    </source>
</evidence>
<dbReference type="InterPro" id="IPR014729">
    <property type="entry name" value="Rossmann-like_a/b/a_fold"/>
</dbReference>
<dbReference type="PROSITE" id="PS00564">
    <property type="entry name" value="ARGININOSUCCIN_SYN_1"/>
    <property type="match status" value="1"/>
</dbReference>
<evidence type="ECO:0000256" key="8">
    <source>
        <dbReference type="ARBA" id="ARBA00022741"/>
    </source>
</evidence>
<dbReference type="InterPro" id="IPR018223">
    <property type="entry name" value="Arginosuc_synth_CS"/>
</dbReference>
<evidence type="ECO:0000256" key="2">
    <source>
        <dbReference type="ARBA" id="ARBA00011881"/>
    </source>
</evidence>
<evidence type="ECO:0000256" key="5">
    <source>
        <dbReference type="ARBA" id="ARBA00022571"/>
    </source>
</evidence>
<dbReference type="InterPro" id="IPR001518">
    <property type="entry name" value="Arginosuc_synth"/>
</dbReference>
<protein>
    <recommendedName>
        <fullName evidence="3 10">Argininosuccinate synthase</fullName>
        <ecNumber evidence="3 10">6.3.4.5</ecNumber>
    </recommendedName>
    <alternativeName>
        <fullName evidence="10">Citrulline--aspartate ligase</fullName>
    </alternativeName>
</protein>
<dbReference type="FunFam" id="3.40.50.620:FF:000038">
    <property type="entry name" value="Argininosuccinate synthase"/>
    <property type="match status" value="1"/>
</dbReference>
<dbReference type="GO" id="GO:0006526">
    <property type="term" value="P:L-arginine biosynthetic process"/>
    <property type="evidence" value="ECO:0007669"/>
    <property type="project" value="UniProtKB-UniRule"/>
</dbReference>
<evidence type="ECO:0000259" key="12">
    <source>
        <dbReference type="Pfam" id="PF20979"/>
    </source>
</evidence>
<dbReference type="PANTHER" id="PTHR11587">
    <property type="entry name" value="ARGININOSUCCINATE SYNTHASE"/>
    <property type="match status" value="1"/>
</dbReference>
<evidence type="ECO:0000256" key="10">
    <source>
        <dbReference type="HAMAP-Rule" id="MF_00005"/>
    </source>
</evidence>
<dbReference type="RefSeq" id="WP_067506543.1">
    <property type="nucleotide sequence ID" value="NZ_CP107943.1"/>
</dbReference>
<dbReference type="PROSITE" id="PS00565">
    <property type="entry name" value="ARGININOSUCCIN_SYN_2"/>
    <property type="match status" value="1"/>
</dbReference>
<evidence type="ECO:0000256" key="9">
    <source>
        <dbReference type="ARBA" id="ARBA00022840"/>
    </source>
</evidence>
<dbReference type="GO" id="GO:0000053">
    <property type="term" value="P:argininosuccinate metabolic process"/>
    <property type="evidence" value="ECO:0007669"/>
    <property type="project" value="TreeGrafter"/>
</dbReference>
<evidence type="ECO:0000256" key="4">
    <source>
        <dbReference type="ARBA" id="ARBA00022490"/>
    </source>
</evidence>
<feature type="binding site" evidence="10">
    <location>
        <position position="127"/>
    </location>
    <ligand>
        <name>L-citrulline</name>
        <dbReference type="ChEBI" id="CHEBI:57743"/>
    </ligand>
</feature>
<dbReference type="CDD" id="cd01999">
    <property type="entry name" value="ASS"/>
    <property type="match status" value="1"/>
</dbReference>
<dbReference type="NCBIfam" id="TIGR00032">
    <property type="entry name" value="argG"/>
    <property type="match status" value="1"/>
</dbReference>
<keyword evidence="7 10" id="KW-0028">Amino-acid biosynthesis</keyword>
<feature type="domain" description="Arginosuccinate synthase C-terminal" evidence="12">
    <location>
        <begin position="174"/>
        <end position="391"/>
    </location>
</feature>
<evidence type="ECO:0000313" key="14">
    <source>
        <dbReference type="Proteomes" id="UP000252586"/>
    </source>
</evidence>
<feature type="binding site" evidence="10">
    <location>
        <position position="272"/>
    </location>
    <ligand>
        <name>L-citrulline</name>
        <dbReference type="ChEBI" id="CHEBI:57743"/>
    </ligand>
</feature>
<evidence type="ECO:0000256" key="7">
    <source>
        <dbReference type="ARBA" id="ARBA00022605"/>
    </source>
</evidence>
<comment type="subcellular location">
    <subcellularLocation>
        <location evidence="10">Cytoplasm</location>
    </subcellularLocation>
</comment>
<evidence type="ECO:0000256" key="3">
    <source>
        <dbReference type="ARBA" id="ARBA00012286"/>
    </source>
</evidence>
<dbReference type="GO" id="GO:0005524">
    <property type="term" value="F:ATP binding"/>
    <property type="evidence" value="ECO:0007669"/>
    <property type="project" value="UniProtKB-UniRule"/>
</dbReference>
<feature type="binding site" evidence="10">
    <location>
        <position position="123"/>
    </location>
    <ligand>
        <name>L-aspartate</name>
        <dbReference type="ChEBI" id="CHEBI:29991"/>
    </ligand>
</feature>
<dbReference type="GO" id="GO:0004055">
    <property type="term" value="F:argininosuccinate synthase activity"/>
    <property type="evidence" value="ECO:0007669"/>
    <property type="project" value="UniProtKB-UniRule"/>
</dbReference>
<sequence length="400" mass="43827">MSERVVLAYSGGLDTSVAISWIGKETGAEVVAVAIDLGQGGEDMNVVRQRALDCGAVEAVVVDARDEFADEYCLPTIQANALYMGEYPLVSAISRPLIVKHLVEAAKFHGATTVAHGCTGKGNDQVRFEVGIGALAPDLNVIAPVRDYAWTREKAIAFAEENSLPINVTKKSPFSIDQNVWGRAVETGFLEDLWNAPTKDVYDYTADPTVNFEAPDELIITFDKGVPVAIDGRQVSVLEAIVELNHRAGRQGVGRLDMVEDRLVGIKSREIYEAPGAITLIAAHQALEHVTIERELGRYKRQVEQRWGELAYDGLWFSPLKRALDAFVQDTQQHVSGDIRMVLHGGSAVVNGRRSEQSLYDFNLATYDEGDTFDQSLAKGFVQIHGLSSKVAAKRDLNQK</sequence>
<feature type="binding site" evidence="10">
    <location>
        <position position="124"/>
    </location>
    <ligand>
        <name>L-aspartate</name>
        <dbReference type="ChEBI" id="CHEBI:29991"/>
    </ligand>
</feature>